<gene>
    <name evidence="1" type="primary">sfsA</name>
    <name evidence="4" type="ORF">EDC63_12915</name>
</gene>
<protein>
    <recommendedName>
        <fullName evidence="1">Sugar fermentation stimulation protein homolog</fullName>
    </recommendedName>
</protein>
<dbReference type="AlphaFoldDB" id="A0A4R3XRE3"/>
<proteinExistence type="inferred from homology"/>
<dbReference type="CDD" id="cd22359">
    <property type="entry name" value="SfsA-like_bacterial"/>
    <property type="match status" value="1"/>
</dbReference>
<comment type="similarity">
    <text evidence="1">Belongs to the SfsA family.</text>
</comment>
<evidence type="ECO:0000259" key="3">
    <source>
        <dbReference type="Pfam" id="PF17746"/>
    </source>
</evidence>
<dbReference type="GO" id="GO:0003677">
    <property type="term" value="F:DNA binding"/>
    <property type="evidence" value="ECO:0007669"/>
    <property type="project" value="InterPro"/>
</dbReference>
<dbReference type="PANTHER" id="PTHR30545:SF2">
    <property type="entry name" value="SUGAR FERMENTATION STIMULATION PROTEIN A"/>
    <property type="match status" value="1"/>
</dbReference>
<comment type="caution">
    <text evidence="4">The sequence shown here is derived from an EMBL/GenBank/DDBJ whole genome shotgun (WGS) entry which is preliminary data.</text>
</comment>
<dbReference type="InterPro" id="IPR005224">
    <property type="entry name" value="SfsA"/>
</dbReference>
<organism evidence="4 5">
    <name type="scientific">Sulfurirhabdus autotrophica</name>
    <dbReference type="NCBI Taxonomy" id="1706046"/>
    <lineage>
        <taxon>Bacteria</taxon>
        <taxon>Pseudomonadati</taxon>
        <taxon>Pseudomonadota</taxon>
        <taxon>Betaproteobacteria</taxon>
        <taxon>Nitrosomonadales</taxon>
        <taxon>Sulfuricellaceae</taxon>
        <taxon>Sulfurirhabdus</taxon>
    </lineage>
</organism>
<feature type="domain" description="SfsA N-terminal OB" evidence="3">
    <location>
        <begin position="2"/>
        <end position="69"/>
    </location>
</feature>
<dbReference type="Pfam" id="PF03749">
    <property type="entry name" value="SfsA"/>
    <property type="match status" value="1"/>
</dbReference>
<dbReference type="InterPro" id="IPR040452">
    <property type="entry name" value="SfsA_C"/>
</dbReference>
<dbReference type="Proteomes" id="UP000295367">
    <property type="component" value="Unassembled WGS sequence"/>
</dbReference>
<evidence type="ECO:0000313" key="4">
    <source>
        <dbReference type="EMBL" id="TCV80226.1"/>
    </source>
</evidence>
<dbReference type="PANTHER" id="PTHR30545">
    <property type="entry name" value="SUGAR FERMENTATION STIMULATION PROTEIN A"/>
    <property type="match status" value="1"/>
</dbReference>
<keyword evidence="5" id="KW-1185">Reference proteome</keyword>
<dbReference type="HAMAP" id="MF_00095">
    <property type="entry name" value="SfsA"/>
    <property type="match status" value="1"/>
</dbReference>
<dbReference type="Gene3D" id="3.40.1350.60">
    <property type="match status" value="1"/>
</dbReference>
<evidence type="ECO:0000259" key="2">
    <source>
        <dbReference type="Pfam" id="PF03749"/>
    </source>
</evidence>
<sequence>MIKRYKRFLADIALPNGEIITAHCPNTGSMLGCAEPGSTVWLSRAKNLDRKYPLTWEILKNQSGTLIGINTGLSNRLVKEAIEGGLISSFSGYNTIRTEVRFGLENSRVDLLLESATGQPDCYIEVKNVTASVVDGIAIFPDAVSARGTKHLRELIAVVEGGERAVLCYCVQRGDVKSVRPADQIDPLYGSTLRLAISHGVEVIAYSAEISLEGITLKNNIPVVCP</sequence>
<dbReference type="Pfam" id="PF17746">
    <property type="entry name" value="SfsA_N"/>
    <property type="match status" value="1"/>
</dbReference>
<evidence type="ECO:0000313" key="5">
    <source>
        <dbReference type="Proteomes" id="UP000295367"/>
    </source>
</evidence>
<dbReference type="PROSITE" id="PS51257">
    <property type="entry name" value="PROKAR_LIPOPROTEIN"/>
    <property type="match status" value="1"/>
</dbReference>
<dbReference type="InterPro" id="IPR041465">
    <property type="entry name" value="SfsA_N"/>
</dbReference>
<accession>A0A4R3XRE3</accession>
<reference evidence="4 5" key="1">
    <citation type="submission" date="2019-03" db="EMBL/GenBank/DDBJ databases">
        <title>Genomic Encyclopedia of Type Strains, Phase IV (KMG-IV): sequencing the most valuable type-strain genomes for metagenomic binning, comparative biology and taxonomic classification.</title>
        <authorList>
            <person name="Goeker M."/>
        </authorList>
    </citation>
    <scope>NUCLEOTIDE SEQUENCE [LARGE SCALE GENOMIC DNA]</scope>
    <source>
        <strain evidence="4 5">DSM 100309</strain>
    </source>
</reference>
<name>A0A4R3XRE3_9PROT</name>
<feature type="domain" description="Sugar fermentation stimulation protein C-terminal" evidence="2">
    <location>
        <begin position="73"/>
        <end position="213"/>
    </location>
</feature>
<dbReference type="Gene3D" id="2.40.50.580">
    <property type="match status" value="1"/>
</dbReference>
<evidence type="ECO:0000256" key="1">
    <source>
        <dbReference type="HAMAP-Rule" id="MF_00095"/>
    </source>
</evidence>
<dbReference type="NCBIfam" id="TIGR00230">
    <property type="entry name" value="sfsA"/>
    <property type="match status" value="1"/>
</dbReference>
<dbReference type="EMBL" id="SMCO01000029">
    <property type="protein sequence ID" value="TCV80226.1"/>
    <property type="molecule type" value="Genomic_DNA"/>
</dbReference>